<gene>
    <name evidence="2" type="ORF">J9309_10010</name>
</gene>
<dbReference type="PANTHER" id="PTHR30535:SF34">
    <property type="entry name" value="MOLYBDATE-BINDING PROTEIN MOLA"/>
    <property type="match status" value="1"/>
</dbReference>
<dbReference type="InterPro" id="IPR002491">
    <property type="entry name" value="ABC_transptr_periplasmic_BD"/>
</dbReference>
<keyword evidence="3" id="KW-1185">Reference proteome</keyword>
<dbReference type="PANTHER" id="PTHR30535">
    <property type="entry name" value="VITAMIN B12-BINDING PROTEIN"/>
    <property type="match status" value="1"/>
</dbReference>
<dbReference type="SUPFAM" id="SSF53807">
    <property type="entry name" value="Helical backbone' metal receptor"/>
    <property type="match status" value="1"/>
</dbReference>
<name>A0ABX7XB64_9FLAO</name>
<proteinExistence type="predicted"/>
<feature type="domain" description="Fe/B12 periplasmic-binding" evidence="1">
    <location>
        <begin position="9"/>
        <end position="263"/>
    </location>
</feature>
<reference evidence="3" key="2">
    <citation type="submission" date="2021-04" db="EMBL/GenBank/DDBJ databases">
        <title>Taxonomy of Flavobacteriaceae bacterium ZY171143.</title>
        <authorList>
            <person name="Li F."/>
        </authorList>
    </citation>
    <scope>NUCLEOTIDE SEQUENCE [LARGE SCALE GENOMIC DNA]</scope>
    <source>
        <strain evidence="3">ZY171143</strain>
    </source>
</reference>
<dbReference type="PROSITE" id="PS50983">
    <property type="entry name" value="FE_B12_PBP"/>
    <property type="match status" value="1"/>
</dbReference>
<evidence type="ECO:0000313" key="3">
    <source>
        <dbReference type="Proteomes" id="UP000672011"/>
    </source>
</evidence>
<reference evidence="2 3" key="1">
    <citation type="journal article" date="2021" name="Int. J. Syst. Evol. Microbiol.">
        <title>Faecalibacter bovis sp. nov., isolated from cow faeces.</title>
        <authorList>
            <person name="Li F."/>
            <person name="Zhao W."/>
            <person name="Hong Q."/>
            <person name="Shao Q."/>
            <person name="Song J."/>
            <person name="Yang S."/>
        </authorList>
    </citation>
    <scope>NUCLEOTIDE SEQUENCE [LARGE SCALE GENOMIC DNA]</scope>
    <source>
        <strain evidence="2 3">ZY171143</strain>
    </source>
</reference>
<dbReference type="Proteomes" id="UP000672011">
    <property type="component" value="Chromosome"/>
</dbReference>
<dbReference type="EMBL" id="CP072842">
    <property type="protein sequence ID" value="QTV05123.1"/>
    <property type="molecule type" value="Genomic_DNA"/>
</dbReference>
<dbReference type="InterPro" id="IPR050902">
    <property type="entry name" value="ABC_Transporter_SBP"/>
</dbReference>
<evidence type="ECO:0000313" key="2">
    <source>
        <dbReference type="EMBL" id="QTV05123.1"/>
    </source>
</evidence>
<dbReference type="Pfam" id="PF01497">
    <property type="entry name" value="Peripla_BP_2"/>
    <property type="match status" value="1"/>
</dbReference>
<evidence type="ECO:0000259" key="1">
    <source>
        <dbReference type="PROSITE" id="PS50983"/>
    </source>
</evidence>
<accession>A0ABX7XB64</accession>
<sequence length="269" mass="30609">MYKAKYPQRIICLTEEGTEILYSIGEQNRLVGISGFTYRPPQARKEKPKVSTFLDAKFDEIIALKPDLVIGYSDLQADLAAELIRRGIDVYIFNHHTVEGILDMILKFTSLIGCKQKGLKLIDQYNRNLDSANEIGANLDFKPKVHFEEWYEPIMSGSTWVMELIEICGGDLCFPELKKEFHAKNRIVLEDQVVHANPDLIIGSWCGKMFKPEIVKTRVGFSEINAIKNNQLFEIKSEFILQPGAAALSDGLLQLQKIISECSKFYSRI</sequence>
<dbReference type="RefSeq" id="WP_230475747.1">
    <property type="nucleotide sequence ID" value="NZ_CP072842.1"/>
</dbReference>
<protein>
    <submittedName>
        <fullName evidence="2">ABC transporter substrate-binding protein</fullName>
    </submittedName>
</protein>
<organism evidence="2 3">
    <name type="scientific">Faecalibacter bovis</name>
    <dbReference type="NCBI Taxonomy" id="2898187"/>
    <lineage>
        <taxon>Bacteria</taxon>
        <taxon>Pseudomonadati</taxon>
        <taxon>Bacteroidota</taxon>
        <taxon>Flavobacteriia</taxon>
        <taxon>Flavobacteriales</taxon>
        <taxon>Weeksellaceae</taxon>
        <taxon>Faecalibacter</taxon>
    </lineage>
</organism>
<dbReference type="Gene3D" id="3.40.50.1980">
    <property type="entry name" value="Nitrogenase molybdenum iron protein domain"/>
    <property type="match status" value="2"/>
</dbReference>